<evidence type="ECO:0000256" key="1">
    <source>
        <dbReference type="ARBA" id="ARBA00004120"/>
    </source>
</evidence>
<reference evidence="8" key="1">
    <citation type="submission" date="2023-10" db="EMBL/GenBank/DDBJ databases">
        <title>Genome assembly of Pristionchus species.</title>
        <authorList>
            <person name="Yoshida K."/>
            <person name="Sommer R.J."/>
        </authorList>
    </citation>
    <scope>NUCLEOTIDE SEQUENCE</scope>
    <source>
        <strain evidence="8">RS5133</strain>
    </source>
</reference>
<evidence type="ECO:0000313" key="8">
    <source>
        <dbReference type="EMBL" id="GMT32672.1"/>
    </source>
</evidence>
<proteinExistence type="inferred from homology"/>
<evidence type="ECO:0000256" key="3">
    <source>
        <dbReference type="ARBA" id="ARBA00017206"/>
    </source>
</evidence>
<evidence type="ECO:0000256" key="2">
    <source>
        <dbReference type="ARBA" id="ARBA00007700"/>
    </source>
</evidence>
<dbReference type="GO" id="GO:0005815">
    <property type="term" value="C:microtubule organizing center"/>
    <property type="evidence" value="ECO:0007669"/>
    <property type="project" value="TreeGrafter"/>
</dbReference>
<accession>A0AAV5WNT5</accession>
<keyword evidence="4" id="KW-0963">Cytoplasm</keyword>
<sequence>MSDLVMSSINLPITQAMQKVAAEISDEEREDEDDEEKFYHGEEGNMIYPVVIDNMTYYIIAGWADALDPDEKMLISYFESFKPEVIMLDTFYSYHPIEYLPAVGEPDPFIKIPRPDQIDDNTGLLFLDEPAVKQSDPVIVDMQMRTTVKDIEKKMTEPEAIPMKKLERADLNSRQIDDWIENIKELHRTRPTMNVHYSRGMPDVEKLMQEWPDGVERMLKDISLPTAELDVPLETFVDLVLNTVDIPVNKSRIESLHMLFSLYSEFKNSQHFRNIGTAEVAKPKADRLEL</sequence>
<name>A0AAV5WNT5_9BILA</name>
<keyword evidence="5" id="KW-0969">Cilium</keyword>
<dbReference type="EMBL" id="BTSY01000006">
    <property type="protein sequence ID" value="GMT32672.1"/>
    <property type="molecule type" value="Genomic_DNA"/>
</dbReference>
<dbReference type="Pfam" id="PF12317">
    <property type="entry name" value="IFT46_B_C"/>
    <property type="match status" value="1"/>
</dbReference>
<dbReference type="InterPro" id="IPR022088">
    <property type="entry name" value="Intraflagellar_transp_cmplxB"/>
</dbReference>
<dbReference type="GO" id="GO:0030992">
    <property type="term" value="C:intraciliary transport particle B"/>
    <property type="evidence" value="ECO:0007669"/>
    <property type="project" value="TreeGrafter"/>
</dbReference>
<evidence type="ECO:0000256" key="7">
    <source>
        <dbReference type="ARBA" id="ARBA00023273"/>
    </source>
</evidence>
<keyword evidence="6" id="KW-0206">Cytoskeleton</keyword>
<organism evidence="8 9">
    <name type="scientific">Pristionchus fissidentatus</name>
    <dbReference type="NCBI Taxonomy" id="1538716"/>
    <lineage>
        <taxon>Eukaryota</taxon>
        <taxon>Metazoa</taxon>
        <taxon>Ecdysozoa</taxon>
        <taxon>Nematoda</taxon>
        <taxon>Chromadorea</taxon>
        <taxon>Rhabditida</taxon>
        <taxon>Rhabditina</taxon>
        <taxon>Diplogasteromorpha</taxon>
        <taxon>Diplogasteroidea</taxon>
        <taxon>Neodiplogasteridae</taxon>
        <taxon>Pristionchus</taxon>
    </lineage>
</organism>
<dbReference type="AlphaFoldDB" id="A0AAV5WNT5"/>
<keyword evidence="9" id="KW-1185">Reference proteome</keyword>
<dbReference type="Proteomes" id="UP001432322">
    <property type="component" value="Unassembled WGS sequence"/>
</dbReference>
<dbReference type="PANTHER" id="PTHR13376">
    <property type="entry name" value="INTRAFLAGELLAR TRANSPORT PROTEIN 46 HOMOLOG"/>
    <property type="match status" value="1"/>
</dbReference>
<dbReference type="GO" id="GO:0060271">
    <property type="term" value="P:cilium assembly"/>
    <property type="evidence" value="ECO:0007669"/>
    <property type="project" value="TreeGrafter"/>
</dbReference>
<evidence type="ECO:0000313" key="9">
    <source>
        <dbReference type="Proteomes" id="UP001432322"/>
    </source>
</evidence>
<dbReference type="PANTHER" id="PTHR13376:SF0">
    <property type="entry name" value="INTRAFLAGELLAR TRANSPORT PROTEIN 46 HOMOLOG"/>
    <property type="match status" value="1"/>
</dbReference>
<comment type="similarity">
    <text evidence="2">Belongs to the IFT46 family.</text>
</comment>
<protein>
    <recommendedName>
        <fullName evidence="3">Intraflagellar transport protein 46 homolog</fullName>
    </recommendedName>
</protein>
<comment type="subcellular location">
    <subcellularLocation>
        <location evidence="1">Cytoplasm</location>
        <location evidence="1">Cytoskeleton</location>
        <location evidence="1">Cilium basal body</location>
    </subcellularLocation>
</comment>
<evidence type="ECO:0000256" key="4">
    <source>
        <dbReference type="ARBA" id="ARBA00022490"/>
    </source>
</evidence>
<keyword evidence="7" id="KW-0966">Cell projection</keyword>
<gene>
    <name evidence="8" type="ORF">PFISCL1PPCAC_23969</name>
</gene>
<evidence type="ECO:0000256" key="5">
    <source>
        <dbReference type="ARBA" id="ARBA00023069"/>
    </source>
</evidence>
<evidence type="ECO:0000256" key="6">
    <source>
        <dbReference type="ARBA" id="ARBA00023212"/>
    </source>
</evidence>
<dbReference type="GO" id="GO:0031514">
    <property type="term" value="C:motile cilium"/>
    <property type="evidence" value="ECO:0007669"/>
    <property type="project" value="TreeGrafter"/>
</dbReference>
<comment type="caution">
    <text evidence="8">The sequence shown here is derived from an EMBL/GenBank/DDBJ whole genome shotgun (WGS) entry which is preliminary data.</text>
</comment>
<dbReference type="GO" id="GO:0042073">
    <property type="term" value="P:intraciliary transport"/>
    <property type="evidence" value="ECO:0007669"/>
    <property type="project" value="InterPro"/>
</dbReference>